<dbReference type="Pfam" id="PF09084">
    <property type="entry name" value="NMT1"/>
    <property type="match status" value="1"/>
</dbReference>
<comment type="similarity">
    <text evidence="2">Belongs to the bacterial solute-binding protein SsuA/TauA family.</text>
</comment>
<dbReference type="Gene3D" id="3.40.190.10">
    <property type="entry name" value="Periplasmic binding protein-like II"/>
    <property type="match status" value="2"/>
</dbReference>
<evidence type="ECO:0000313" key="6">
    <source>
        <dbReference type="EMBL" id="MCS0656855.1"/>
    </source>
</evidence>
<proteinExistence type="inferred from homology"/>
<dbReference type="PANTHER" id="PTHR30024">
    <property type="entry name" value="ALIPHATIC SULFONATES-BINDING PROTEIN-RELATED"/>
    <property type="match status" value="1"/>
</dbReference>
<dbReference type="RefSeq" id="WP_258810028.1">
    <property type="nucleotide sequence ID" value="NZ_JANUGU010000001.1"/>
</dbReference>
<reference evidence="6 7" key="1">
    <citation type="submission" date="2022-08" db="EMBL/GenBank/DDBJ databases">
        <title>Reclassification of Massilia species as members of the genera Telluria, Duganella, Pseudoduganella, Mokoshia gen. nov. and Zemynaea gen. nov. using orthogonal and non-orthogonal genome-based approaches.</title>
        <authorList>
            <person name="Bowman J.P."/>
        </authorList>
    </citation>
    <scope>NUCLEOTIDE SEQUENCE [LARGE SCALE GENOMIC DNA]</scope>
    <source>
        <strain evidence="6 7">JCM 31606</strain>
    </source>
</reference>
<dbReference type="Proteomes" id="UP001204621">
    <property type="component" value="Unassembled WGS sequence"/>
</dbReference>
<evidence type="ECO:0000256" key="1">
    <source>
        <dbReference type="ARBA" id="ARBA00004418"/>
    </source>
</evidence>
<feature type="signal peptide" evidence="4">
    <location>
        <begin position="1"/>
        <end position="20"/>
    </location>
</feature>
<comment type="subcellular location">
    <subcellularLocation>
        <location evidence="1">Periplasm</location>
    </subcellularLocation>
</comment>
<name>A0ABT2CUI2_9BURK</name>
<keyword evidence="3 4" id="KW-0732">Signal</keyword>
<dbReference type="SUPFAM" id="SSF53850">
    <property type="entry name" value="Periplasmic binding protein-like II"/>
    <property type="match status" value="1"/>
</dbReference>
<evidence type="ECO:0000256" key="3">
    <source>
        <dbReference type="ARBA" id="ARBA00022729"/>
    </source>
</evidence>
<evidence type="ECO:0000256" key="4">
    <source>
        <dbReference type="SAM" id="SignalP"/>
    </source>
</evidence>
<evidence type="ECO:0000259" key="5">
    <source>
        <dbReference type="Pfam" id="PF09084"/>
    </source>
</evidence>
<dbReference type="InterPro" id="IPR015168">
    <property type="entry name" value="SsuA/THI5"/>
</dbReference>
<feature type="chain" id="PRO_5046781361" evidence="4">
    <location>
        <begin position="21"/>
        <end position="342"/>
    </location>
</feature>
<dbReference type="PANTHER" id="PTHR30024:SF47">
    <property type="entry name" value="TAURINE-BINDING PERIPLASMIC PROTEIN"/>
    <property type="match status" value="1"/>
</dbReference>
<comment type="caution">
    <text evidence="6">The sequence shown here is derived from an EMBL/GenBank/DDBJ whole genome shotgun (WGS) entry which is preliminary data.</text>
</comment>
<protein>
    <submittedName>
        <fullName evidence="6">ABC transporter substrate-binding protein</fullName>
    </submittedName>
</protein>
<organism evidence="6 7">
    <name type="scientific">Massilia terrae</name>
    <dbReference type="NCBI Taxonomy" id="1811224"/>
    <lineage>
        <taxon>Bacteria</taxon>
        <taxon>Pseudomonadati</taxon>
        <taxon>Pseudomonadota</taxon>
        <taxon>Betaproteobacteria</taxon>
        <taxon>Burkholderiales</taxon>
        <taxon>Oxalobacteraceae</taxon>
        <taxon>Telluria group</taxon>
        <taxon>Massilia</taxon>
    </lineage>
</organism>
<keyword evidence="7" id="KW-1185">Reference proteome</keyword>
<evidence type="ECO:0000313" key="7">
    <source>
        <dbReference type="Proteomes" id="UP001204621"/>
    </source>
</evidence>
<accession>A0ABT2CUI2</accession>
<dbReference type="EMBL" id="JANUGU010000001">
    <property type="protein sequence ID" value="MCS0656855.1"/>
    <property type="molecule type" value="Genomic_DNA"/>
</dbReference>
<sequence length="342" mass="36987">MKRIVFMAALAAAFCTTASAEPKLAPATTPVEVSNRVVLLVDEIRAIRNFPVLVAERLGYLREGAMAVTVVNTRNEMWHGDQLRDGRIDAVLAYYHHNIANQAQGFKSEAIVTLGLTPGMQVLVSNRAKERLHTPADLKGARIISGGAGSSKTTVANSLVLAGGLKLSDYVRLGTDGKEKNAAALADGSADLVVAPVPDGDYYLERGVASVFADLTTVAGTRAALGTTFPSSTVYMASDRIKAHPEIARLLARAFVRTLRYINTHTPEEIAALIPADVKGKDEAAYLKVLREQIGMFASDGRMPEDAARQEWRVLSAFEPEYAKVKVEDTFTNRFVDEARGQ</sequence>
<gene>
    <name evidence="6" type="ORF">NX778_02125</name>
</gene>
<feature type="domain" description="SsuA/THI5-like" evidence="5">
    <location>
        <begin position="51"/>
        <end position="265"/>
    </location>
</feature>
<evidence type="ECO:0000256" key="2">
    <source>
        <dbReference type="ARBA" id="ARBA00010742"/>
    </source>
</evidence>